<dbReference type="Gene3D" id="1.10.10.60">
    <property type="entry name" value="Homeodomain-like"/>
    <property type="match status" value="1"/>
</dbReference>
<keyword evidence="1" id="KW-0805">Transcription regulation</keyword>
<reference evidence="5" key="1">
    <citation type="journal article" date="2014" name="Int. J. Syst. Evol. Microbiol.">
        <title>Complete genome sequence of Corynebacterium casei LMG S-19264T (=DSM 44701T), isolated from a smear-ripened cheese.</title>
        <authorList>
            <consortium name="US DOE Joint Genome Institute (JGI-PGF)"/>
            <person name="Walter F."/>
            <person name="Albersmeier A."/>
            <person name="Kalinowski J."/>
            <person name="Ruckert C."/>
        </authorList>
    </citation>
    <scope>NUCLEOTIDE SEQUENCE</scope>
    <source>
        <strain evidence="5">VKM Ac-2007</strain>
    </source>
</reference>
<evidence type="ECO:0000256" key="2">
    <source>
        <dbReference type="ARBA" id="ARBA00023125"/>
    </source>
</evidence>
<dbReference type="Proteomes" id="UP001143474">
    <property type="component" value="Unassembled WGS sequence"/>
</dbReference>
<dbReference type="Pfam" id="PF12833">
    <property type="entry name" value="HTH_18"/>
    <property type="match status" value="1"/>
</dbReference>
<dbReference type="EMBL" id="BSEV01000042">
    <property type="protein sequence ID" value="GLK15110.1"/>
    <property type="molecule type" value="Genomic_DNA"/>
</dbReference>
<dbReference type="InterPro" id="IPR050204">
    <property type="entry name" value="AraC_XylS_family_regulators"/>
</dbReference>
<feature type="domain" description="HTH araC/xylS-type" evidence="4">
    <location>
        <begin position="169"/>
        <end position="274"/>
    </location>
</feature>
<dbReference type="PROSITE" id="PS00041">
    <property type="entry name" value="HTH_ARAC_FAMILY_1"/>
    <property type="match status" value="1"/>
</dbReference>
<dbReference type="GO" id="GO:0003700">
    <property type="term" value="F:DNA-binding transcription factor activity"/>
    <property type="evidence" value="ECO:0007669"/>
    <property type="project" value="InterPro"/>
</dbReference>
<accession>A0A9W6ICT5</accession>
<proteinExistence type="predicted"/>
<dbReference type="InterPro" id="IPR046532">
    <property type="entry name" value="DUF6597"/>
</dbReference>
<dbReference type="RefSeq" id="WP_271223333.1">
    <property type="nucleotide sequence ID" value="NZ_BAAAVD010000056.1"/>
</dbReference>
<keyword evidence="3" id="KW-0804">Transcription</keyword>
<dbReference type="InterPro" id="IPR018060">
    <property type="entry name" value="HTH_AraC"/>
</dbReference>
<dbReference type="InterPro" id="IPR018062">
    <property type="entry name" value="HTH_AraC-typ_CS"/>
</dbReference>
<keyword evidence="6" id="KW-1185">Reference proteome</keyword>
<evidence type="ECO:0000313" key="5">
    <source>
        <dbReference type="EMBL" id="GLK15110.1"/>
    </source>
</evidence>
<dbReference type="PANTHER" id="PTHR46796:SF15">
    <property type="entry name" value="BLL1074 PROTEIN"/>
    <property type="match status" value="1"/>
</dbReference>
<evidence type="ECO:0000256" key="3">
    <source>
        <dbReference type="ARBA" id="ARBA00023163"/>
    </source>
</evidence>
<dbReference type="InterPro" id="IPR009057">
    <property type="entry name" value="Homeodomain-like_sf"/>
</dbReference>
<dbReference type="AlphaFoldDB" id="A0A9W6ICT5"/>
<protein>
    <submittedName>
        <fullName evidence="5">AraC family transcriptional regulator</fullName>
    </submittedName>
</protein>
<dbReference type="GO" id="GO:0043565">
    <property type="term" value="F:sequence-specific DNA binding"/>
    <property type="evidence" value="ECO:0007669"/>
    <property type="project" value="InterPro"/>
</dbReference>
<dbReference type="PROSITE" id="PS01124">
    <property type="entry name" value="HTH_ARAC_FAMILY_2"/>
    <property type="match status" value="1"/>
</dbReference>
<dbReference type="Pfam" id="PF20240">
    <property type="entry name" value="DUF6597"/>
    <property type="match status" value="1"/>
</dbReference>
<evidence type="ECO:0000256" key="1">
    <source>
        <dbReference type="ARBA" id="ARBA00023015"/>
    </source>
</evidence>
<evidence type="ECO:0000313" key="6">
    <source>
        <dbReference type="Proteomes" id="UP001143474"/>
    </source>
</evidence>
<comment type="caution">
    <text evidence="5">The sequence shown here is derived from an EMBL/GenBank/DDBJ whole genome shotgun (WGS) entry which is preliminary data.</text>
</comment>
<gene>
    <name evidence="5" type="ORF">GCM10017600_85230</name>
</gene>
<dbReference type="PANTHER" id="PTHR46796">
    <property type="entry name" value="HTH-TYPE TRANSCRIPTIONAL ACTIVATOR RHAS-RELATED"/>
    <property type="match status" value="1"/>
</dbReference>
<reference evidence="5" key="2">
    <citation type="submission" date="2023-01" db="EMBL/GenBank/DDBJ databases">
        <authorList>
            <person name="Sun Q."/>
            <person name="Evtushenko L."/>
        </authorList>
    </citation>
    <scope>NUCLEOTIDE SEQUENCE</scope>
    <source>
        <strain evidence="5">VKM Ac-2007</strain>
    </source>
</reference>
<sequence length="292" mass="31207">MAENAPDGSTAESVVRKPPPELRPFVVRYTGYRETGMPPGRHRGLPSPYLTLIVTLDDPLVLAVRSDGRPGPVRYDALVGGLHTTPALITHDGSQSGVQLALTPLGARALLGLPAGELAGADLHLADVAGPLAERLRGRVLEGGGWAGRFAALDAVLLERLRAESAVPAEVAWVWERLLATGGVMPVSELAREVGWSGRYLSRRFTAEIGLRPKETARVVRFDRARRLLQRSAASGGGLTLAELAARCGYYDQAHLAREFGALAGCPPSRWLAEEFRNVQAMAAVLAEDSQA</sequence>
<dbReference type="SUPFAM" id="SSF46689">
    <property type="entry name" value="Homeodomain-like"/>
    <property type="match status" value="1"/>
</dbReference>
<name>A0A9W6ICT5_9ACTN</name>
<keyword evidence="2" id="KW-0238">DNA-binding</keyword>
<evidence type="ECO:0000259" key="4">
    <source>
        <dbReference type="PROSITE" id="PS01124"/>
    </source>
</evidence>
<organism evidence="5 6">
    <name type="scientific">Streptosporangium carneum</name>
    <dbReference type="NCBI Taxonomy" id="47481"/>
    <lineage>
        <taxon>Bacteria</taxon>
        <taxon>Bacillati</taxon>
        <taxon>Actinomycetota</taxon>
        <taxon>Actinomycetes</taxon>
        <taxon>Streptosporangiales</taxon>
        <taxon>Streptosporangiaceae</taxon>
        <taxon>Streptosporangium</taxon>
    </lineage>
</organism>
<dbReference type="SMART" id="SM00342">
    <property type="entry name" value="HTH_ARAC"/>
    <property type="match status" value="1"/>
</dbReference>